<evidence type="ECO:0000313" key="4">
    <source>
        <dbReference type="EMBL" id="KAK7688639.1"/>
    </source>
</evidence>
<keyword evidence="2" id="KW-1133">Transmembrane helix</keyword>
<keyword evidence="5" id="KW-1185">Reference proteome</keyword>
<evidence type="ECO:0000256" key="2">
    <source>
        <dbReference type="SAM" id="Phobius"/>
    </source>
</evidence>
<feature type="transmembrane region" description="Helical" evidence="2">
    <location>
        <begin position="278"/>
        <end position="296"/>
    </location>
</feature>
<dbReference type="Pfam" id="PF20153">
    <property type="entry name" value="DUF6535"/>
    <property type="match status" value="1"/>
</dbReference>
<reference evidence="4 5" key="1">
    <citation type="submission" date="2022-09" db="EMBL/GenBank/DDBJ databases">
        <authorList>
            <person name="Palmer J.M."/>
        </authorList>
    </citation>
    <scope>NUCLEOTIDE SEQUENCE [LARGE SCALE GENOMIC DNA]</scope>
    <source>
        <strain evidence="4 5">DSM 7382</strain>
    </source>
</reference>
<feature type="region of interest" description="Disordered" evidence="1">
    <location>
        <begin position="104"/>
        <end position="123"/>
    </location>
</feature>
<dbReference type="InterPro" id="IPR045338">
    <property type="entry name" value="DUF6535"/>
</dbReference>
<dbReference type="Proteomes" id="UP001385951">
    <property type="component" value="Unassembled WGS sequence"/>
</dbReference>
<organism evidence="4 5">
    <name type="scientific">Cerrena zonata</name>
    <dbReference type="NCBI Taxonomy" id="2478898"/>
    <lineage>
        <taxon>Eukaryota</taxon>
        <taxon>Fungi</taxon>
        <taxon>Dikarya</taxon>
        <taxon>Basidiomycota</taxon>
        <taxon>Agaricomycotina</taxon>
        <taxon>Agaricomycetes</taxon>
        <taxon>Polyporales</taxon>
        <taxon>Cerrenaceae</taxon>
        <taxon>Cerrena</taxon>
    </lineage>
</organism>
<protein>
    <recommendedName>
        <fullName evidence="3">DUF6535 domain-containing protein</fullName>
    </recommendedName>
</protein>
<evidence type="ECO:0000256" key="1">
    <source>
        <dbReference type="SAM" id="MobiDB-lite"/>
    </source>
</evidence>
<gene>
    <name evidence="4" type="ORF">QCA50_008177</name>
</gene>
<name>A0AAW0GBF3_9APHY</name>
<proteinExistence type="predicted"/>
<evidence type="ECO:0000259" key="3">
    <source>
        <dbReference type="Pfam" id="PF20153"/>
    </source>
</evidence>
<feature type="transmembrane region" description="Helical" evidence="2">
    <location>
        <begin position="16"/>
        <end position="37"/>
    </location>
</feature>
<feature type="domain" description="DUF6535" evidence="3">
    <location>
        <begin position="179"/>
        <end position="298"/>
    </location>
</feature>
<feature type="transmembrane region" description="Helical" evidence="2">
    <location>
        <begin position="201"/>
        <end position="220"/>
    </location>
</feature>
<comment type="caution">
    <text evidence="4">The sequence shown here is derived from an EMBL/GenBank/DDBJ whole genome shotgun (WGS) entry which is preliminary data.</text>
</comment>
<accession>A0AAW0GBF3</accession>
<keyword evidence="2" id="KW-0472">Membrane</keyword>
<evidence type="ECO:0000313" key="5">
    <source>
        <dbReference type="Proteomes" id="UP001385951"/>
    </source>
</evidence>
<sequence>MAVFSRTTEMNVSTSVYGSSSLVTIIQLSTIYSEFWLKSEQYRRLKRFPPNAGLRLLLALTPCQNAIEEWLSSFAVHNTGLRRSHYFHPVHTYTPPIGILMNTLSSSSNRNNTKRQRKTSRRERVIALQEPNSDFDDTQLIQKSPLADQTSSPFVSDMSESNPATKEALCRTESKQAGWARLSDLIRNYDKERVEDAKEDIDTLLVLAGLFSAVITAFIVESYKTLQQQPEDTTVQILQQMSAQLASMTIAGGFVNSTMHPFTSPTVTTPRFAVPINTLWSLSLVIALITASLGSLSNSGSMNLWRAILRTPENK</sequence>
<dbReference type="EMBL" id="JASBNA010000010">
    <property type="protein sequence ID" value="KAK7688639.1"/>
    <property type="molecule type" value="Genomic_DNA"/>
</dbReference>
<keyword evidence="2" id="KW-0812">Transmembrane</keyword>
<feature type="compositionally biased region" description="Basic residues" evidence="1">
    <location>
        <begin position="112"/>
        <end position="121"/>
    </location>
</feature>
<dbReference type="AlphaFoldDB" id="A0AAW0GBF3"/>